<keyword evidence="1" id="KW-0812">Transmembrane</keyword>
<name>A0A8X6X5C3_9ARAC</name>
<sequence>MAKVFKILKEHPLTDNPTSINIPLQTNTHSDIIEERQIDSVHQIGSKNDFNFVTESKSLISSPLSIQINGDYTSPSLYSNSVTTLDFHSSDFLNKWFKRKHRFRGSKRHNGAYKKYFRAHIRHLKSIDRKLFKKIPMKHLSTNISMNENKRKPLVYSDNEKLLPELQNVRENFKNAVWNNSKEPGDVFEQKAPFRKEKEFISNGRYTKTSKRGSIRAHRNIKALNSLISFPNDLIKISLKGREPKGIQNFINIASDADNDTYIEAPIKPRQFKSPEIIYAGSDFLPEHINKRFSVVDIDSHQIRNIEDVPKEVNTLSNRLFNYFQSHYIIASSILTICFMVIVILGIIAFLIGRNQANVGKNSQQMSPEGIKKFDLPARPDYSFGISKTNTTSKNILKPFSKQNKEKENAKRIADLCLVLAVVRVWVKLTVQISFDLPNLIIMKETMHLERLKTKKIP</sequence>
<dbReference type="Proteomes" id="UP000886998">
    <property type="component" value="Unassembled WGS sequence"/>
</dbReference>
<reference evidence="2" key="1">
    <citation type="submission" date="2020-08" db="EMBL/GenBank/DDBJ databases">
        <title>Multicomponent nature underlies the extraordinary mechanical properties of spider dragline silk.</title>
        <authorList>
            <person name="Kono N."/>
            <person name="Nakamura H."/>
            <person name="Mori M."/>
            <person name="Yoshida Y."/>
            <person name="Ohtoshi R."/>
            <person name="Malay A.D."/>
            <person name="Moran D.A.P."/>
            <person name="Tomita M."/>
            <person name="Numata K."/>
            <person name="Arakawa K."/>
        </authorList>
    </citation>
    <scope>NUCLEOTIDE SEQUENCE</scope>
</reference>
<evidence type="ECO:0000313" key="2">
    <source>
        <dbReference type="EMBL" id="GFY46467.1"/>
    </source>
</evidence>
<gene>
    <name evidence="2" type="primary">AVEN_79112_1</name>
    <name evidence="2" type="ORF">TNIN_495511</name>
</gene>
<dbReference type="EMBL" id="BMAV01005416">
    <property type="protein sequence ID" value="GFY46467.1"/>
    <property type="molecule type" value="Genomic_DNA"/>
</dbReference>
<keyword evidence="3" id="KW-1185">Reference proteome</keyword>
<evidence type="ECO:0000256" key="1">
    <source>
        <dbReference type="SAM" id="Phobius"/>
    </source>
</evidence>
<accession>A0A8X6X5C3</accession>
<feature type="transmembrane region" description="Helical" evidence="1">
    <location>
        <begin position="328"/>
        <end position="352"/>
    </location>
</feature>
<dbReference type="OrthoDB" id="6449698at2759"/>
<dbReference type="AlphaFoldDB" id="A0A8X6X5C3"/>
<protein>
    <submittedName>
        <fullName evidence="2">Uncharacterized protein</fullName>
    </submittedName>
</protein>
<evidence type="ECO:0000313" key="3">
    <source>
        <dbReference type="Proteomes" id="UP000886998"/>
    </source>
</evidence>
<comment type="caution">
    <text evidence="2">The sequence shown here is derived from an EMBL/GenBank/DDBJ whole genome shotgun (WGS) entry which is preliminary data.</text>
</comment>
<keyword evidence="1" id="KW-1133">Transmembrane helix</keyword>
<proteinExistence type="predicted"/>
<organism evidence="2 3">
    <name type="scientific">Trichonephila inaurata madagascariensis</name>
    <dbReference type="NCBI Taxonomy" id="2747483"/>
    <lineage>
        <taxon>Eukaryota</taxon>
        <taxon>Metazoa</taxon>
        <taxon>Ecdysozoa</taxon>
        <taxon>Arthropoda</taxon>
        <taxon>Chelicerata</taxon>
        <taxon>Arachnida</taxon>
        <taxon>Araneae</taxon>
        <taxon>Araneomorphae</taxon>
        <taxon>Entelegynae</taxon>
        <taxon>Araneoidea</taxon>
        <taxon>Nephilidae</taxon>
        <taxon>Trichonephila</taxon>
        <taxon>Trichonephila inaurata</taxon>
    </lineage>
</organism>
<keyword evidence="1" id="KW-0472">Membrane</keyword>